<comment type="caution">
    <text evidence="1">The sequence shown here is derived from an EMBL/GenBank/DDBJ whole genome shotgun (WGS) entry which is preliminary data.</text>
</comment>
<name>A0A812JF82_SYMPI</name>
<feature type="non-terminal residue" evidence="1">
    <location>
        <position position="1"/>
    </location>
</feature>
<keyword evidence="2" id="KW-1185">Reference proteome</keyword>
<gene>
    <name evidence="1" type="ORF">SPIL2461_LOCUS1976</name>
</gene>
<dbReference type="OrthoDB" id="447887at2759"/>
<accession>A0A812JF82</accession>
<proteinExistence type="predicted"/>
<reference evidence="1" key="1">
    <citation type="submission" date="2021-02" db="EMBL/GenBank/DDBJ databases">
        <authorList>
            <person name="Dougan E. K."/>
            <person name="Rhodes N."/>
            <person name="Thang M."/>
            <person name="Chan C."/>
        </authorList>
    </citation>
    <scope>NUCLEOTIDE SEQUENCE</scope>
</reference>
<dbReference type="AlphaFoldDB" id="A0A812JF82"/>
<evidence type="ECO:0000313" key="1">
    <source>
        <dbReference type="EMBL" id="CAE7206222.1"/>
    </source>
</evidence>
<dbReference type="Proteomes" id="UP000649617">
    <property type="component" value="Unassembled WGS sequence"/>
</dbReference>
<evidence type="ECO:0000313" key="2">
    <source>
        <dbReference type="Proteomes" id="UP000649617"/>
    </source>
</evidence>
<protein>
    <submittedName>
        <fullName evidence="1">Uncharacterized protein</fullName>
    </submittedName>
</protein>
<sequence>KALSKKDGCGQNRQDEIASLEAQIVGGSCSSYAVAGLKRRLQTLKAAALREERAAAARAAAAAVVRDGVGGGYCADGGYARQR</sequence>
<dbReference type="EMBL" id="CAJNIZ010002102">
    <property type="protein sequence ID" value="CAE7206222.1"/>
    <property type="molecule type" value="Genomic_DNA"/>
</dbReference>
<feature type="non-terminal residue" evidence="1">
    <location>
        <position position="83"/>
    </location>
</feature>
<organism evidence="1 2">
    <name type="scientific">Symbiodinium pilosum</name>
    <name type="common">Dinoflagellate</name>
    <dbReference type="NCBI Taxonomy" id="2952"/>
    <lineage>
        <taxon>Eukaryota</taxon>
        <taxon>Sar</taxon>
        <taxon>Alveolata</taxon>
        <taxon>Dinophyceae</taxon>
        <taxon>Suessiales</taxon>
        <taxon>Symbiodiniaceae</taxon>
        <taxon>Symbiodinium</taxon>
    </lineage>
</organism>